<name>A0ABW2QHV8_9BURK</name>
<accession>A0ABW2QHV8</accession>
<reference evidence="2" key="1">
    <citation type="journal article" date="2019" name="Int. J. Syst. Evol. Microbiol.">
        <title>The Global Catalogue of Microorganisms (GCM) 10K type strain sequencing project: providing services to taxonomists for standard genome sequencing and annotation.</title>
        <authorList>
            <consortium name="The Broad Institute Genomics Platform"/>
            <consortium name="The Broad Institute Genome Sequencing Center for Infectious Disease"/>
            <person name="Wu L."/>
            <person name="Ma J."/>
        </authorList>
    </citation>
    <scope>NUCLEOTIDE SEQUENCE [LARGE SCALE GENOMIC DNA]</scope>
    <source>
        <strain evidence="2">CGMCC 1.12371</strain>
    </source>
</reference>
<evidence type="ECO:0000313" key="2">
    <source>
        <dbReference type="Proteomes" id="UP001596501"/>
    </source>
</evidence>
<dbReference type="RefSeq" id="WP_382221376.1">
    <property type="nucleotide sequence ID" value="NZ_JBHTCA010000004.1"/>
</dbReference>
<proteinExistence type="predicted"/>
<keyword evidence="2" id="KW-1185">Reference proteome</keyword>
<comment type="caution">
    <text evidence="1">The sequence shown here is derived from an EMBL/GenBank/DDBJ whole genome shotgun (WGS) entry which is preliminary data.</text>
</comment>
<protein>
    <submittedName>
        <fullName evidence="1">Uncharacterized protein</fullName>
    </submittedName>
</protein>
<dbReference type="Proteomes" id="UP001596501">
    <property type="component" value="Unassembled WGS sequence"/>
</dbReference>
<organism evidence="1 2">
    <name type="scientific">Hydrogenophaga atypica</name>
    <dbReference type="NCBI Taxonomy" id="249409"/>
    <lineage>
        <taxon>Bacteria</taxon>
        <taxon>Pseudomonadati</taxon>
        <taxon>Pseudomonadota</taxon>
        <taxon>Betaproteobacteria</taxon>
        <taxon>Burkholderiales</taxon>
        <taxon>Comamonadaceae</taxon>
        <taxon>Hydrogenophaga</taxon>
    </lineage>
</organism>
<gene>
    <name evidence="1" type="ORF">ACFQPB_07515</name>
</gene>
<evidence type="ECO:0000313" key="1">
    <source>
        <dbReference type="EMBL" id="MFC7408704.1"/>
    </source>
</evidence>
<dbReference type="EMBL" id="JBHTCA010000004">
    <property type="protein sequence ID" value="MFC7408704.1"/>
    <property type="molecule type" value="Genomic_DNA"/>
</dbReference>
<sequence>MHYAQITPARIAFAVTKSSGVIDAPDMIPLAAYDETVIGKRHNAETGEWESLPPAPDTRPRHITEGAWKDRLGFALVAGIAASTHPICIGMKEMLNNRAHVNLDRPDLPVLLGMMVEQSLPEPIPGLPGSGPITADKVAEVLGGQVLEEERP</sequence>